<dbReference type="GO" id="GO:0019619">
    <property type="term" value="P:3,4-dihydroxybenzoate catabolic process"/>
    <property type="evidence" value="ECO:0007669"/>
    <property type="project" value="InterPro"/>
</dbReference>
<dbReference type="GO" id="GO:0033812">
    <property type="term" value="F:3-oxoadipyl-CoA thiolase activity"/>
    <property type="evidence" value="ECO:0007669"/>
    <property type="project" value="UniProtKB-EC"/>
</dbReference>
<evidence type="ECO:0000256" key="3">
    <source>
        <dbReference type="ARBA" id="ARBA00005071"/>
    </source>
</evidence>
<sequence>MSEAFICDYIRTPIGRFGGALAPVRADDLAAIPLGALMDRHDIDWAEVDDVILGCANQAGEDNRNVARMAALLAGLPDTVSGSTINRLCGSGMDTIINASRAIRSGEAELIIAGGVESMSRAPFVMPKAEAAYSRAAELYDTTIGWRFINPLMKAQYGVDSMPETAENVAEQFGINREDQDRFALNSQMKTAAAMASGRLAQEITPVTISQRKGASVVVSQDEHPRPTTTLEGLAKLRAPFRAGGTVTAGNASGVNDGAAALIVASEAAISRYGLTPVARVLGGAAAGVPPRIMGFGPAPASKKLMARLGLSQSDFDVIELNEAFACQGLATLRDLGIADDDPRVNRNGGAIALGHPLGMSGARITGTAMLELAAVGGKRAIATMCIGVGQGISIALERV</sequence>
<dbReference type="Gene3D" id="3.40.47.10">
    <property type="match status" value="1"/>
</dbReference>
<evidence type="ECO:0000313" key="19">
    <source>
        <dbReference type="EMBL" id="PLW76579.1"/>
    </source>
</evidence>
<comment type="pathway">
    <text evidence="3">Aromatic compound metabolism; beta-ketoadipate pathway; acetyl-CoA and succinyl-CoA from 3-oxoadipate: step 2/2.</text>
</comment>
<dbReference type="EMBL" id="PKUQ01000026">
    <property type="protein sequence ID" value="PLW76579.1"/>
    <property type="molecule type" value="Genomic_DNA"/>
</dbReference>
<dbReference type="NCBIfam" id="TIGR02430">
    <property type="entry name" value="pcaF"/>
    <property type="match status" value="1"/>
</dbReference>
<dbReference type="InterPro" id="IPR020617">
    <property type="entry name" value="Thiolase_C"/>
</dbReference>
<dbReference type="InterPro" id="IPR016039">
    <property type="entry name" value="Thiolase-like"/>
</dbReference>
<keyword evidence="10 16" id="KW-0012">Acyltransferase</keyword>
<evidence type="ECO:0000256" key="13">
    <source>
        <dbReference type="ARBA" id="ARBA00048527"/>
    </source>
</evidence>
<evidence type="ECO:0000256" key="1">
    <source>
        <dbReference type="ARBA" id="ARBA00003720"/>
    </source>
</evidence>
<evidence type="ECO:0000256" key="8">
    <source>
        <dbReference type="ARBA" id="ARBA00022752"/>
    </source>
</evidence>
<comment type="catalytic activity">
    <reaction evidence="13">
        <text>succinyl-CoA + acetyl-CoA = 3-oxoadipyl-CoA + CoA</text>
        <dbReference type="Rhea" id="RHEA:19481"/>
        <dbReference type="ChEBI" id="CHEBI:57287"/>
        <dbReference type="ChEBI" id="CHEBI:57288"/>
        <dbReference type="ChEBI" id="CHEBI:57292"/>
        <dbReference type="ChEBI" id="CHEBI:57348"/>
        <dbReference type="EC" id="2.3.1.174"/>
    </reaction>
</comment>
<feature type="domain" description="Thiolase C-terminal" evidence="18">
    <location>
        <begin position="276"/>
        <end position="399"/>
    </location>
</feature>
<dbReference type="PROSITE" id="PS00099">
    <property type="entry name" value="THIOLASE_3"/>
    <property type="match status" value="1"/>
</dbReference>
<organism evidence="19 20">
    <name type="scientific">Cohaesibacter celericrescens</name>
    <dbReference type="NCBI Taxonomy" id="2067669"/>
    <lineage>
        <taxon>Bacteria</taxon>
        <taxon>Pseudomonadati</taxon>
        <taxon>Pseudomonadota</taxon>
        <taxon>Alphaproteobacteria</taxon>
        <taxon>Hyphomicrobiales</taxon>
        <taxon>Cohaesibacteraceae</taxon>
    </lineage>
</organism>
<dbReference type="InterPro" id="IPR012793">
    <property type="entry name" value="PcaF"/>
</dbReference>
<dbReference type="CDD" id="cd00751">
    <property type="entry name" value="thiolase"/>
    <property type="match status" value="1"/>
</dbReference>
<keyword evidence="20" id="KW-1185">Reference proteome</keyword>
<evidence type="ECO:0000256" key="10">
    <source>
        <dbReference type="ARBA" id="ARBA00023315"/>
    </source>
</evidence>
<evidence type="ECO:0000256" key="2">
    <source>
        <dbReference type="ARBA" id="ARBA00004683"/>
    </source>
</evidence>
<dbReference type="RefSeq" id="WP_101534470.1">
    <property type="nucleotide sequence ID" value="NZ_PKUQ01000026.1"/>
</dbReference>
<dbReference type="InterPro" id="IPR020615">
    <property type="entry name" value="Thiolase_acyl_enz_int_AS"/>
</dbReference>
<evidence type="ECO:0000259" key="17">
    <source>
        <dbReference type="Pfam" id="PF00108"/>
    </source>
</evidence>
<dbReference type="NCBIfam" id="TIGR01930">
    <property type="entry name" value="AcCoA-C-Actrans"/>
    <property type="match status" value="1"/>
</dbReference>
<dbReference type="InterPro" id="IPR020613">
    <property type="entry name" value="Thiolase_CS"/>
</dbReference>
<keyword evidence="7 16" id="KW-0808">Transferase</keyword>
<dbReference type="PIRSF" id="PIRSF000429">
    <property type="entry name" value="Ac-CoA_Ac_transf"/>
    <property type="match status" value="1"/>
</dbReference>
<dbReference type="GO" id="GO:0042619">
    <property type="term" value="P:poly-hydroxybutyrate biosynthetic process"/>
    <property type="evidence" value="ECO:0007669"/>
    <property type="project" value="UniProtKB-KW"/>
</dbReference>
<dbReference type="PROSITE" id="PS00737">
    <property type="entry name" value="THIOLASE_2"/>
    <property type="match status" value="1"/>
</dbReference>
<feature type="active site" description="Acyl-thioester intermediate" evidence="15">
    <location>
        <position position="89"/>
    </location>
</feature>
<dbReference type="Proteomes" id="UP000234881">
    <property type="component" value="Unassembled WGS sequence"/>
</dbReference>
<reference evidence="19 20" key="1">
    <citation type="submission" date="2018-01" db="EMBL/GenBank/DDBJ databases">
        <title>The draft genome sequence of Cohaesibacter sp. H1304.</title>
        <authorList>
            <person name="Wang N.-N."/>
            <person name="Du Z.-J."/>
        </authorList>
    </citation>
    <scope>NUCLEOTIDE SEQUENCE [LARGE SCALE GENOMIC DNA]</scope>
    <source>
        <strain evidence="19 20">H1304</strain>
    </source>
</reference>
<evidence type="ECO:0000256" key="5">
    <source>
        <dbReference type="ARBA" id="ARBA00012233"/>
    </source>
</evidence>
<comment type="pathway">
    <text evidence="11">Metabolic intermediate biosynthesis; (R)-mevalonate biosynthesis; (R)-mevalonate from acetyl-CoA: step 1/3.</text>
</comment>
<evidence type="ECO:0000256" key="6">
    <source>
        <dbReference type="ARBA" id="ARBA00016181"/>
    </source>
</evidence>
<evidence type="ECO:0000259" key="18">
    <source>
        <dbReference type="Pfam" id="PF02803"/>
    </source>
</evidence>
<dbReference type="InterPro" id="IPR002155">
    <property type="entry name" value="Thiolase"/>
</dbReference>
<name>A0A2N5XPX5_9HYPH</name>
<dbReference type="OrthoDB" id="9764638at2"/>
<dbReference type="PANTHER" id="PTHR18919:SF107">
    <property type="entry name" value="ACETYL-COA ACETYLTRANSFERASE, CYTOSOLIC"/>
    <property type="match status" value="1"/>
</dbReference>
<gene>
    <name evidence="19" type="primary">pcaF</name>
    <name evidence="19" type="ORF">C0081_14005</name>
</gene>
<keyword evidence="8" id="KW-0583">PHB biosynthesis</keyword>
<feature type="domain" description="Thiolase N-terminal" evidence="17">
    <location>
        <begin position="5"/>
        <end position="267"/>
    </location>
</feature>
<dbReference type="AlphaFoldDB" id="A0A2N5XPX5"/>
<comment type="function">
    <text evidence="1">Catalyzes thiolytic cleavage of beta-ketoadipyl-CoA to succinyl-CoA and acetyl-CoA.</text>
</comment>
<dbReference type="Pfam" id="PF02803">
    <property type="entry name" value="Thiolase_C"/>
    <property type="match status" value="1"/>
</dbReference>
<dbReference type="FunFam" id="3.40.47.10:FF:000010">
    <property type="entry name" value="Acetyl-CoA acetyltransferase (Thiolase)"/>
    <property type="match status" value="1"/>
</dbReference>
<protein>
    <recommendedName>
        <fullName evidence="6">Beta-ketoadipyl-CoA thiolase</fullName>
        <ecNumber evidence="5">2.3.1.174</ecNumber>
    </recommendedName>
    <alternativeName>
        <fullName evidence="12">3-oxoadipyl-CoA thiolase</fullName>
    </alternativeName>
    <alternativeName>
        <fullName evidence="14">Beta-ketothiolase</fullName>
    </alternativeName>
</protein>
<feature type="active site" description="Proton acceptor" evidence="15">
    <location>
        <position position="356"/>
    </location>
</feature>
<dbReference type="PANTHER" id="PTHR18919">
    <property type="entry name" value="ACETYL-COA C-ACYLTRANSFERASE"/>
    <property type="match status" value="1"/>
</dbReference>
<evidence type="ECO:0000256" key="9">
    <source>
        <dbReference type="ARBA" id="ARBA00022797"/>
    </source>
</evidence>
<evidence type="ECO:0000256" key="11">
    <source>
        <dbReference type="ARBA" id="ARBA00037924"/>
    </source>
</evidence>
<comment type="similarity">
    <text evidence="4 16">Belongs to the thiolase-like superfamily. Thiolase family.</text>
</comment>
<keyword evidence="9" id="KW-0058">Aromatic hydrocarbons catabolism</keyword>
<accession>A0A2N5XPX5</accession>
<evidence type="ECO:0000256" key="16">
    <source>
        <dbReference type="RuleBase" id="RU003557"/>
    </source>
</evidence>
<evidence type="ECO:0000256" key="15">
    <source>
        <dbReference type="PIRSR" id="PIRSR000429-1"/>
    </source>
</evidence>
<feature type="active site" description="Proton acceptor" evidence="15">
    <location>
        <position position="386"/>
    </location>
</feature>
<comment type="caution">
    <text evidence="19">The sequence shown here is derived from an EMBL/GenBank/DDBJ whole genome shotgun (WGS) entry which is preliminary data.</text>
</comment>
<proteinExistence type="inferred from homology"/>
<evidence type="ECO:0000313" key="20">
    <source>
        <dbReference type="Proteomes" id="UP000234881"/>
    </source>
</evidence>
<dbReference type="EC" id="2.3.1.174" evidence="5"/>
<dbReference type="Pfam" id="PF00108">
    <property type="entry name" value="Thiolase_N"/>
    <property type="match status" value="1"/>
</dbReference>
<evidence type="ECO:0000256" key="4">
    <source>
        <dbReference type="ARBA" id="ARBA00010982"/>
    </source>
</evidence>
<evidence type="ECO:0000256" key="7">
    <source>
        <dbReference type="ARBA" id="ARBA00022679"/>
    </source>
</evidence>
<comment type="pathway">
    <text evidence="2">Biopolymer metabolism; poly-(R)-3-hydroxybutanoate biosynthesis.</text>
</comment>
<dbReference type="SUPFAM" id="SSF53901">
    <property type="entry name" value="Thiolase-like"/>
    <property type="match status" value="2"/>
</dbReference>
<dbReference type="InterPro" id="IPR020610">
    <property type="entry name" value="Thiolase_AS"/>
</dbReference>
<evidence type="ECO:0000256" key="14">
    <source>
        <dbReference type="ARBA" id="ARBA00080155"/>
    </source>
</evidence>
<dbReference type="NCBIfam" id="NF006551">
    <property type="entry name" value="PRK09050.1"/>
    <property type="match status" value="1"/>
</dbReference>
<dbReference type="InterPro" id="IPR020616">
    <property type="entry name" value="Thiolase_N"/>
</dbReference>
<dbReference type="PROSITE" id="PS00098">
    <property type="entry name" value="THIOLASE_1"/>
    <property type="match status" value="1"/>
</dbReference>
<evidence type="ECO:0000256" key="12">
    <source>
        <dbReference type="ARBA" id="ARBA00041222"/>
    </source>
</evidence>